<comment type="caution">
    <text evidence="2">The sequence shown here is derived from an EMBL/GenBank/DDBJ whole genome shotgun (WGS) entry which is preliminary data.</text>
</comment>
<accession>A0ABT6MW47</accession>
<keyword evidence="1" id="KW-1133">Transmembrane helix</keyword>
<feature type="transmembrane region" description="Helical" evidence="1">
    <location>
        <begin position="69"/>
        <end position="92"/>
    </location>
</feature>
<dbReference type="EMBL" id="JARYGZ010000001">
    <property type="protein sequence ID" value="MDH7637238.1"/>
    <property type="molecule type" value="Genomic_DNA"/>
</dbReference>
<reference evidence="2" key="1">
    <citation type="submission" date="2023-04" db="EMBL/GenBank/DDBJ databases">
        <title>Sphingomonas sp. MAHUQ-71 isolated from rice field.</title>
        <authorList>
            <person name="Huq M.A."/>
        </authorList>
    </citation>
    <scope>NUCLEOTIDE SEQUENCE</scope>
    <source>
        <strain evidence="2">MAHUQ-71</strain>
    </source>
</reference>
<dbReference type="Proteomes" id="UP001160625">
    <property type="component" value="Unassembled WGS sequence"/>
</dbReference>
<protein>
    <submittedName>
        <fullName evidence="2">Polyhydroxyalkanoic acid system family protein</fullName>
    </submittedName>
</protein>
<dbReference type="RefSeq" id="WP_281042599.1">
    <property type="nucleotide sequence ID" value="NZ_JARYGZ010000001.1"/>
</dbReference>
<evidence type="ECO:0000313" key="3">
    <source>
        <dbReference type="Proteomes" id="UP001160625"/>
    </source>
</evidence>
<proteinExistence type="predicted"/>
<dbReference type="Pfam" id="PF09650">
    <property type="entry name" value="PHA_gran_rgn"/>
    <property type="match status" value="1"/>
</dbReference>
<dbReference type="InterPro" id="IPR013433">
    <property type="entry name" value="PHA_gran_rgn"/>
</dbReference>
<keyword evidence="1" id="KW-0472">Membrane</keyword>
<gene>
    <name evidence="2" type="ORF">QGN17_00715</name>
</gene>
<evidence type="ECO:0000313" key="2">
    <source>
        <dbReference type="EMBL" id="MDH7637238.1"/>
    </source>
</evidence>
<keyword evidence="1" id="KW-0812">Transmembrane</keyword>
<name>A0ABT6MW47_9SPHN</name>
<sequence>MASPMKFDIPHKLGKAEAKRRIEAGIPKLERHIPGGGTVQADWTGEDRMAMTVTAMGQKVSVDMLVEEAVVHATVAVPLMLSMMAGAISGFVQTSAEKMLAAPASDPQSGPPPQA</sequence>
<evidence type="ECO:0000256" key="1">
    <source>
        <dbReference type="SAM" id="Phobius"/>
    </source>
</evidence>
<organism evidence="2 3">
    <name type="scientific">Sphingomonas oryzagri</name>
    <dbReference type="NCBI Taxonomy" id="3042314"/>
    <lineage>
        <taxon>Bacteria</taxon>
        <taxon>Pseudomonadati</taxon>
        <taxon>Pseudomonadota</taxon>
        <taxon>Alphaproteobacteria</taxon>
        <taxon>Sphingomonadales</taxon>
        <taxon>Sphingomonadaceae</taxon>
        <taxon>Sphingomonas</taxon>
    </lineage>
</organism>
<keyword evidence="3" id="KW-1185">Reference proteome</keyword>